<accession>A0A484AY24</accession>
<reference evidence="2 3" key="1">
    <citation type="journal article" date="2019" name="J. Hered.">
        <title>An Improved Genome Assembly for Drosophila navojoa, the Basal Species in the mojavensis Cluster.</title>
        <authorList>
            <person name="Vanderlinde T."/>
            <person name="Dupim E.G."/>
            <person name="Nazario-Yepiz N.O."/>
            <person name="Carvalho A.B."/>
        </authorList>
    </citation>
    <scope>NUCLEOTIDE SEQUENCE [LARGE SCALE GENOMIC DNA]</scope>
    <source>
        <strain evidence="2">Navoj_Jal97</strain>
        <tissue evidence="2">Whole organism</tissue>
    </source>
</reference>
<evidence type="ECO:0000313" key="3">
    <source>
        <dbReference type="Proteomes" id="UP000295192"/>
    </source>
</evidence>
<evidence type="ECO:0000256" key="1">
    <source>
        <dbReference type="SAM" id="MobiDB-lite"/>
    </source>
</evidence>
<dbReference type="AlphaFoldDB" id="A0A484AY24"/>
<comment type="caution">
    <text evidence="2">The sequence shown here is derived from an EMBL/GenBank/DDBJ whole genome shotgun (WGS) entry which is preliminary data.</text>
</comment>
<gene>
    <name evidence="2" type="ORF">AWZ03_013116</name>
</gene>
<organism evidence="2 3">
    <name type="scientific">Drosophila navojoa</name>
    <name type="common">Fruit fly</name>
    <dbReference type="NCBI Taxonomy" id="7232"/>
    <lineage>
        <taxon>Eukaryota</taxon>
        <taxon>Metazoa</taxon>
        <taxon>Ecdysozoa</taxon>
        <taxon>Arthropoda</taxon>
        <taxon>Hexapoda</taxon>
        <taxon>Insecta</taxon>
        <taxon>Pterygota</taxon>
        <taxon>Neoptera</taxon>
        <taxon>Endopterygota</taxon>
        <taxon>Diptera</taxon>
        <taxon>Brachycera</taxon>
        <taxon>Muscomorpha</taxon>
        <taxon>Ephydroidea</taxon>
        <taxon>Drosophilidae</taxon>
        <taxon>Drosophila</taxon>
    </lineage>
</organism>
<keyword evidence="3" id="KW-1185">Reference proteome</keyword>
<proteinExistence type="predicted"/>
<evidence type="ECO:0000313" key="2">
    <source>
        <dbReference type="EMBL" id="TDG40465.1"/>
    </source>
</evidence>
<sequence>MQKDNRAWPMNHGMLFIKYNRMGLPPLPDHDLQQRQQQQQQQQQSDSFVGLAAHTKPLAEPKSLGNRQGQH</sequence>
<feature type="region of interest" description="Disordered" evidence="1">
    <location>
        <begin position="21"/>
        <end position="71"/>
    </location>
</feature>
<feature type="compositionally biased region" description="Low complexity" evidence="1">
    <location>
        <begin position="34"/>
        <end position="44"/>
    </location>
</feature>
<dbReference type="Proteomes" id="UP000295192">
    <property type="component" value="Unassembled WGS sequence"/>
</dbReference>
<name>A0A484AY24_DRONA</name>
<protein>
    <submittedName>
        <fullName evidence="2">Uncharacterized protein</fullName>
    </submittedName>
</protein>
<dbReference type="EMBL" id="LSRL02000559">
    <property type="protein sequence ID" value="TDG40465.1"/>
    <property type="molecule type" value="Genomic_DNA"/>
</dbReference>